<evidence type="ECO:0000256" key="2">
    <source>
        <dbReference type="ARBA" id="ARBA00023125"/>
    </source>
</evidence>
<keyword evidence="3" id="KW-0804">Transcription</keyword>
<dbReference type="PROSITE" id="PS50977">
    <property type="entry name" value="HTH_TETR_2"/>
    <property type="match status" value="1"/>
</dbReference>
<dbReference type="GO" id="GO:0003700">
    <property type="term" value="F:DNA-binding transcription factor activity"/>
    <property type="evidence" value="ECO:0007669"/>
    <property type="project" value="TreeGrafter"/>
</dbReference>
<gene>
    <name evidence="6" type="ORF">Spa2297_01100</name>
    <name evidence="7" type="ORF">VSS30_07060</name>
</gene>
<keyword evidence="2 4" id="KW-0238">DNA-binding</keyword>
<dbReference type="InterPro" id="IPR009057">
    <property type="entry name" value="Homeodomain-like_sf"/>
</dbReference>
<dbReference type="InterPro" id="IPR050109">
    <property type="entry name" value="HTH-type_TetR-like_transc_reg"/>
</dbReference>
<evidence type="ECO:0000313" key="8">
    <source>
        <dbReference type="Proteomes" id="UP000078468"/>
    </source>
</evidence>
<dbReference type="Pfam" id="PF00440">
    <property type="entry name" value="TetR_N"/>
    <property type="match status" value="1"/>
</dbReference>
<feature type="DNA-binding region" description="H-T-H motif" evidence="4">
    <location>
        <begin position="42"/>
        <end position="61"/>
    </location>
</feature>
<dbReference type="Proteomes" id="UP001585018">
    <property type="component" value="Unassembled WGS sequence"/>
</dbReference>
<evidence type="ECO:0000313" key="7">
    <source>
        <dbReference type="EMBL" id="MFB8748561.1"/>
    </source>
</evidence>
<reference evidence="7 9" key="2">
    <citation type="submission" date="2024-01" db="EMBL/GenBank/DDBJ databases">
        <title>Genome mining of biosynthetic gene clusters to explore secondary metabolites of Streptomyces sp.</title>
        <authorList>
            <person name="Baig A."/>
            <person name="Ajitkumar Shintre N."/>
            <person name="Kumar H."/>
            <person name="Anbarasu A."/>
            <person name="Ramaiah S."/>
        </authorList>
    </citation>
    <scope>NUCLEOTIDE SEQUENCE [LARGE SCALE GENOMIC DNA]</scope>
    <source>
        <strain evidence="7 9">A03</strain>
    </source>
</reference>
<evidence type="ECO:0000256" key="4">
    <source>
        <dbReference type="PROSITE-ProRule" id="PRU00335"/>
    </source>
</evidence>
<dbReference type="InterPro" id="IPR025996">
    <property type="entry name" value="MT1864/Rv1816-like_C"/>
</dbReference>
<sequence>MPAERPTSTPPSLRERRRAAAVREILDAAEEHIALNGPAALSLRAVARSLGMTVQALYHYFPNRDALVTALIAKAYDDLADALQVTADAVAEDAVDGPPSSARLLVVAGAYRDWGITHPERFQLLYGTPLRYYAAPVEGPTTRAVRRMGAIFQRELFGGFTAAQLAAADVPPLSASFREHLALLPANAQGDLPSAAASLFFGAWGHLHGLVVLEVFGHTGFLGEHQAEVFASSVRMMAEDIHRRIPAA</sequence>
<dbReference type="EMBL" id="JAYMRR010000003">
    <property type="protein sequence ID" value="MFB8748561.1"/>
    <property type="molecule type" value="Genomic_DNA"/>
</dbReference>
<evidence type="ECO:0000256" key="3">
    <source>
        <dbReference type="ARBA" id="ARBA00023163"/>
    </source>
</evidence>
<accession>A0A191USL8</accession>
<dbReference type="Gene3D" id="1.10.357.10">
    <property type="entry name" value="Tetracycline Repressor, domain 2"/>
    <property type="match status" value="1"/>
</dbReference>
<proteinExistence type="predicted"/>
<dbReference type="SUPFAM" id="SSF46689">
    <property type="entry name" value="Homeodomain-like"/>
    <property type="match status" value="1"/>
</dbReference>
<dbReference type="PRINTS" id="PR00455">
    <property type="entry name" value="HTHTETR"/>
</dbReference>
<dbReference type="InterPro" id="IPR001647">
    <property type="entry name" value="HTH_TetR"/>
</dbReference>
<evidence type="ECO:0000256" key="1">
    <source>
        <dbReference type="ARBA" id="ARBA00023015"/>
    </source>
</evidence>
<reference evidence="6 8" key="1">
    <citation type="submission" date="2016-05" db="EMBL/GenBank/DDBJ databases">
        <title>Non-Contiguous Finished Genome Sequence of Streptomyces parvulus 2297 Integrated Site-Specifically with Actinophage R4.</title>
        <authorList>
            <person name="Nishizawa T."/>
            <person name="Miura T."/>
            <person name="Harada C."/>
            <person name="Guo Y."/>
            <person name="Narisawa K."/>
            <person name="Ohta H."/>
            <person name="Takahashi H."/>
            <person name="Shirai M."/>
        </authorList>
    </citation>
    <scope>NUCLEOTIDE SEQUENCE [LARGE SCALE GENOMIC DNA]</scope>
    <source>
        <strain evidence="6 8">2297</strain>
    </source>
</reference>
<feature type="domain" description="HTH tetR-type" evidence="5">
    <location>
        <begin position="19"/>
        <end position="79"/>
    </location>
</feature>
<dbReference type="EMBL" id="CP015866">
    <property type="protein sequence ID" value="ANJ05695.1"/>
    <property type="molecule type" value="Genomic_DNA"/>
</dbReference>
<evidence type="ECO:0000313" key="6">
    <source>
        <dbReference type="EMBL" id="ANJ05695.1"/>
    </source>
</evidence>
<protein>
    <submittedName>
        <fullName evidence="6">TetR family transcriptional regulator</fullName>
    </submittedName>
    <submittedName>
        <fullName evidence="7">TetR/AcrR family transcriptional regulator</fullName>
    </submittedName>
</protein>
<dbReference type="KEGG" id="spav:Spa2297_01100"/>
<dbReference type="SUPFAM" id="SSF48498">
    <property type="entry name" value="Tetracyclin repressor-like, C-terminal domain"/>
    <property type="match status" value="1"/>
</dbReference>
<dbReference type="GO" id="GO:0000976">
    <property type="term" value="F:transcription cis-regulatory region binding"/>
    <property type="evidence" value="ECO:0007669"/>
    <property type="project" value="TreeGrafter"/>
</dbReference>
<evidence type="ECO:0000259" key="5">
    <source>
        <dbReference type="PROSITE" id="PS50977"/>
    </source>
</evidence>
<dbReference type="AlphaFoldDB" id="A0A191USL8"/>
<dbReference type="GeneID" id="91303461"/>
<keyword evidence="1" id="KW-0805">Transcription regulation</keyword>
<dbReference type="RefSeq" id="WP_064726072.1">
    <property type="nucleotide sequence ID" value="NZ_BMRX01000025.1"/>
</dbReference>
<dbReference type="PANTHER" id="PTHR30055">
    <property type="entry name" value="HTH-TYPE TRANSCRIPTIONAL REGULATOR RUTR"/>
    <property type="match status" value="1"/>
</dbReference>
<dbReference type="InterPro" id="IPR036271">
    <property type="entry name" value="Tet_transcr_reg_TetR-rel_C_sf"/>
</dbReference>
<dbReference type="Pfam" id="PF13305">
    <property type="entry name" value="TetR_C_33"/>
    <property type="match status" value="1"/>
</dbReference>
<dbReference type="PANTHER" id="PTHR30055:SF243">
    <property type="entry name" value="HTH-TYPE TRANSCRIPTIONAL REGULATOR RV1816"/>
    <property type="match status" value="1"/>
</dbReference>
<evidence type="ECO:0000313" key="9">
    <source>
        <dbReference type="Proteomes" id="UP001585018"/>
    </source>
</evidence>
<keyword evidence="9" id="KW-1185">Reference proteome</keyword>
<name>A0A191USL8_9ACTN</name>
<organism evidence="6 8">
    <name type="scientific">Streptomyces parvulus</name>
    <dbReference type="NCBI Taxonomy" id="146923"/>
    <lineage>
        <taxon>Bacteria</taxon>
        <taxon>Bacillati</taxon>
        <taxon>Actinomycetota</taxon>
        <taxon>Actinomycetes</taxon>
        <taxon>Kitasatosporales</taxon>
        <taxon>Streptomycetaceae</taxon>
        <taxon>Streptomyces</taxon>
    </lineage>
</organism>
<dbReference type="Proteomes" id="UP000078468">
    <property type="component" value="Chromosome"/>
</dbReference>